<dbReference type="PANTHER" id="PTHR47328">
    <property type="match status" value="1"/>
</dbReference>
<dbReference type="PROSITE" id="PS01094">
    <property type="entry name" value="UPF0076"/>
    <property type="match status" value="1"/>
</dbReference>
<comment type="similarity">
    <text evidence="1">Belongs to the RutC family.</text>
</comment>
<dbReference type="Pfam" id="PF01042">
    <property type="entry name" value="Ribonuc_L-PSP"/>
    <property type="match status" value="1"/>
</dbReference>
<proteinExistence type="inferred from homology"/>
<accession>A0A1P8UP82</accession>
<dbReference type="KEGG" id="paby:Ga0080574_TMP841"/>
<evidence type="ECO:0000256" key="1">
    <source>
        <dbReference type="ARBA" id="ARBA00010552"/>
    </source>
</evidence>
<protein>
    <submittedName>
        <fullName evidence="2">Putative translation initiation inhibitor, yjgF family</fullName>
    </submittedName>
</protein>
<dbReference type="InterPro" id="IPR035709">
    <property type="entry name" value="YoaB-like"/>
</dbReference>
<gene>
    <name evidence="2" type="ORF">Ga0080574_TMP841</name>
</gene>
<dbReference type="RefSeq" id="WP_076695488.1">
    <property type="nucleotide sequence ID" value="NZ_CP015093.1"/>
</dbReference>
<evidence type="ECO:0000313" key="3">
    <source>
        <dbReference type="Proteomes" id="UP000187059"/>
    </source>
</evidence>
<dbReference type="InterPro" id="IPR019897">
    <property type="entry name" value="RidA_CS"/>
</dbReference>
<reference evidence="2 3" key="1">
    <citation type="submission" date="2016-04" db="EMBL/GenBank/DDBJ databases">
        <title>Deep-sea bacteria in the southern Pacific.</title>
        <authorList>
            <person name="Tang K."/>
        </authorList>
    </citation>
    <scope>NUCLEOTIDE SEQUENCE [LARGE SCALE GENOMIC DNA]</scope>
    <source>
        <strain evidence="2 3">JLT2014</strain>
    </source>
</reference>
<dbReference type="PANTHER" id="PTHR47328:SF1">
    <property type="entry name" value="RUTC FAMILY PROTEIN YOAB"/>
    <property type="match status" value="1"/>
</dbReference>
<sequence>MSIARFEPGPRMSQAISAGGFLFVAGQVAEGADATAQTAAILEKIDALLAAAGMDRRNLVSANIWLADIADFNAMNAVWDGWVAKEAAPARACVQSGLAAPQYRVEIAVTAFSPEGAQ</sequence>
<dbReference type="EMBL" id="CP015093">
    <property type="protein sequence ID" value="APZ51175.1"/>
    <property type="molecule type" value="Genomic_DNA"/>
</dbReference>
<dbReference type="InterPro" id="IPR006175">
    <property type="entry name" value="YjgF/YER057c/UK114"/>
</dbReference>
<dbReference type="OrthoDB" id="9803101at2"/>
<dbReference type="Gene3D" id="3.30.1330.40">
    <property type="entry name" value="RutC-like"/>
    <property type="match status" value="1"/>
</dbReference>
<name>A0A1P8UP82_9RHOB</name>
<dbReference type="InterPro" id="IPR035959">
    <property type="entry name" value="RutC-like_sf"/>
</dbReference>
<organism evidence="2 3">
    <name type="scientific">Salipiger abyssi</name>
    <dbReference type="NCBI Taxonomy" id="1250539"/>
    <lineage>
        <taxon>Bacteria</taxon>
        <taxon>Pseudomonadati</taxon>
        <taxon>Pseudomonadota</taxon>
        <taxon>Alphaproteobacteria</taxon>
        <taxon>Rhodobacterales</taxon>
        <taxon>Roseobacteraceae</taxon>
        <taxon>Salipiger</taxon>
    </lineage>
</organism>
<keyword evidence="3" id="KW-1185">Reference proteome</keyword>
<dbReference type="SUPFAM" id="SSF55298">
    <property type="entry name" value="YjgF-like"/>
    <property type="match status" value="1"/>
</dbReference>
<dbReference type="STRING" id="1250539.Ga0080574_TMP841"/>
<evidence type="ECO:0000313" key="2">
    <source>
        <dbReference type="EMBL" id="APZ51175.1"/>
    </source>
</evidence>
<dbReference type="CDD" id="cd06150">
    <property type="entry name" value="YjgF_YER057c_UK114_like_2"/>
    <property type="match status" value="1"/>
</dbReference>
<dbReference type="AlphaFoldDB" id="A0A1P8UP82"/>
<dbReference type="Proteomes" id="UP000187059">
    <property type="component" value="Chromosome"/>
</dbReference>